<reference evidence="2 3" key="1">
    <citation type="submission" date="2024-08" db="EMBL/GenBank/DDBJ databases">
        <title>Genome sequence of Streptomyces aureus CACIA-1.46HGO.</title>
        <authorList>
            <person name="Evangelista-Martinez Z."/>
        </authorList>
    </citation>
    <scope>NUCLEOTIDE SEQUENCE [LARGE SCALE GENOMIC DNA]</scope>
    <source>
        <strain evidence="2 3">CACIA-1.46HGO</strain>
    </source>
</reference>
<evidence type="ECO:0000313" key="2">
    <source>
        <dbReference type="EMBL" id="MFA3843317.1"/>
    </source>
</evidence>
<dbReference type="SUPFAM" id="SSF53098">
    <property type="entry name" value="Ribonuclease H-like"/>
    <property type="match status" value="1"/>
</dbReference>
<name>A0ABV4SZY1_9ACTN</name>
<proteinExistence type="predicted"/>
<organism evidence="2 3">
    <name type="scientific">Streptomyces aureus</name>
    <dbReference type="NCBI Taxonomy" id="193461"/>
    <lineage>
        <taxon>Bacteria</taxon>
        <taxon>Bacillati</taxon>
        <taxon>Actinomycetota</taxon>
        <taxon>Actinomycetes</taxon>
        <taxon>Kitasatosporales</taxon>
        <taxon>Streptomycetaceae</taxon>
        <taxon>Streptomyces</taxon>
    </lineage>
</organism>
<dbReference type="EMBL" id="JBGOSP010000056">
    <property type="protein sequence ID" value="MFA3843317.1"/>
    <property type="molecule type" value="Genomic_DNA"/>
</dbReference>
<dbReference type="Proteomes" id="UP001571476">
    <property type="component" value="Unassembled WGS sequence"/>
</dbReference>
<evidence type="ECO:0008006" key="4">
    <source>
        <dbReference type="Google" id="ProtNLM"/>
    </source>
</evidence>
<feature type="region of interest" description="Disordered" evidence="1">
    <location>
        <begin position="261"/>
        <end position="372"/>
    </location>
</feature>
<dbReference type="RefSeq" id="WP_372567145.1">
    <property type="nucleotide sequence ID" value="NZ_JBGOSP010000056.1"/>
</dbReference>
<protein>
    <recommendedName>
        <fullName evidence="4">Transposase</fullName>
    </recommendedName>
</protein>
<gene>
    <name evidence="2" type="ORF">ACEG43_45615</name>
</gene>
<accession>A0ABV4SZY1</accession>
<dbReference type="InterPro" id="IPR012337">
    <property type="entry name" value="RNaseH-like_sf"/>
</dbReference>
<comment type="caution">
    <text evidence="2">The sequence shown here is derived from an EMBL/GenBank/DDBJ whole genome shotgun (WGS) entry which is preliminary data.</text>
</comment>
<sequence>MADVLLQDLWFHRVEDVVIENVAADGELVAVRARASAQRAVCPGSGAVSARVHSRYVRRLADSAVGGRPVVIELLAVCLNRPLHVVTDAAYHGRALRHLPAAITLTTRLPASAVLFDLAPPPTKKRGRPRLKGSRLGTPAELAVTATFTTTRVARYGRIDQAGIAEVRCLWYGSFHTQTVRVILIRDEDTTTGYDLALVTTDLATPAVALVTRYAWRWSIETTFAEARTLLGVGQAPQPLRERGPPHRPVRPVLLLDHRRLVRVARPTSQRRRRPPRTGPLVHHQDRPVLRRHARQAPPRDHCRPISPRHPRPADRRRNPGRPPSLGPSRPPTHSLIFNHTSPARTAKVEPTIKGPENGTHRVHAKPAKPAHEYRTRIERHSGECHSSIPRNTAYQMSARSGEYSVLMPCHGVRRSTVAT</sequence>
<evidence type="ECO:0000256" key="1">
    <source>
        <dbReference type="SAM" id="MobiDB-lite"/>
    </source>
</evidence>
<feature type="compositionally biased region" description="Pro residues" evidence="1">
    <location>
        <begin position="321"/>
        <end position="331"/>
    </location>
</feature>
<evidence type="ECO:0000313" key="3">
    <source>
        <dbReference type="Proteomes" id="UP001571476"/>
    </source>
</evidence>
<keyword evidence="3" id="KW-1185">Reference proteome</keyword>